<sequence>MVMVLIQAMILIRNHHRIVN</sequence>
<protein>
    <submittedName>
        <fullName evidence="1">Uncharacterized protein</fullName>
    </submittedName>
</protein>
<dbReference type="EMBL" id="MUJZ01023437">
    <property type="protein sequence ID" value="OTF79372.1"/>
    <property type="molecule type" value="Genomic_DNA"/>
</dbReference>
<evidence type="ECO:0000313" key="1">
    <source>
        <dbReference type="EMBL" id="OTF79372.1"/>
    </source>
</evidence>
<keyword evidence="2" id="KW-1185">Reference proteome</keyword>
<proteinExistence type="predicted"/>
<organism evidence="1 2">
    <name type="scientific">Euroglyphus maynei</name>
    <name type="common">Mayne's house dust mite</name>
    <dbReference type="NCBI Taxonomy" id="6958"/>
    <lineage>
        <taxon>Eukaryota</taxon>
        <taxon>Metazoa</taxon>
        <taxon>Ecdysozoa</taxon>
        <taxon>Arthropoda</taxon>
        <taxon>Chelicerata</taxon>
        <taxon>Arachnida</taxon>
        <taxon>Acari</taxon>
        <taxon>Acariformes</taxon>
        <taxon>Sarcoptiformes</taxon>
        <taxon>Astigmata</taxon>
        <taxon>Psoroptidia</taxon>
        <taxon>Analgoidea</taxon>
        <taxon>Pyroglyphidae</taxon>
        <taxon>Pyroglyphinae</taxon>
        <taxon>Euroglyphus</taxon>
    </lineage>
</organism>
<dbReference type="AlphaFoldDB" id="A0A1Y3BEU5"/>
<evidence type="ECO:0000313" key="2">
    <source>
        <dbReference type="Proteomes" id="UP000194236"/>
    </source>
</evidence>
<name>A0A1Y3BEU5_EURMA</name>
<reference evidence="1 2" key="1">
    <citation type="submission" date="2017-03" db="EMBL/GenBank/DDBJ databases">
        <title>Genome Survey of Euroglyphus maynei.</title>
        <authorList>
            <person name="Arlian L.G."/>
            <person name="Morgan M.S."/>
            <person name="Rider S.D."/>
        </authorList>
    </citation>
    <scope>NUCLEOTIDE SEQUENCE [LARGE SCALE GENOMIC DNA]</scope>
    <source>
        <strain evidence="1">Arlian Lab</strain>
        <tissue evidence="1">Whole body</tissue>
    </source>
</reference>
<comment type="caution">
    <text evidence="1">The sequence shown here is derived from an EMBL/GenBank/DDBJ whole genome shotgun (WGS) entry which is preliminary data.</text>
</comment>
<dbReference type="Proteomes" id="UP000194236">
    <property type="component" value="Unassembled WGS sequence"/>
</dbReference>
<accession>A0A1Y3BEU5</accession>
<gene>
    <name evidence="1" type="ORF">BLA29_014735</name>
</gene>